<dbReference type="GO" id="GO:0005680">
    <property type="term" value="C:anaphase-promoting complex"/>
    <property type="evidence" value="ECO:0007669"/>
    <property type="project" value="TreeGrafter"/>
</dbReference>
<evidence type="ECO:0000256" key="4">
    <source>
        <dbReference type="SAM" id="MobiDB-lite"/>
    </source>
</evidence>
<keyword evidence="2" id="KW-0677">Repeat</keyword>
<feature type="region of interest" description="Disordered" evidence="4">
    <location>
        <begin position="262"/>
        <end position="314"/>
    </location>
</feature>
<reference evidence="6" key="1">
    <citation type="submission" date="2023-10" db="EMBL/GenBank/DDBJ databases">
        <authorList>
            <person name="Hackl T."/>
        </authorList>
    </citation>
    <scope>NUCLEOTIDE SEQUENCE</scope>
</reference>
<comment type="caution">
    <text evidence="6">The sequence shown here is derived from an EMBL/GenBank/DDBJ whole genome shotgun (WGS) entry which is preliminary data.</text>
</comment>
<dbReference type="EMBL" id="CAUWAG010000018">
    <property type="protein sequence ID" value="CAJ2510656.1"/>
    <property type="molecule type" value="Genomic_DNA"/>
</dbReference>
<dbReference type="GO" id="GO:1905786">
    <property type="term" value="P:positive regulation of anaphase-promoting complex-dependent catabolic process"/>
    <property type="evidence" value="ECO:0007669"/>
    <property type="project" value="TreeGrafter"/>
</dbReference>
<organism evidence="6 7">
    <name type="scientific">Anthostomella pinea</name>
    <dbReference type="NCBI Taxonomy" id="933095"/>
    <lineage>
        <taxon>Eukaryota</taxon>
        <taxon>Fungi</taxon>
        <taxon>Dikarya</taxon>
        <taxon>Ascomycota</taxon>
        <taxon>Pezizomycotina</taxon>
        <taxon>Sordariomycetes</taxon>
        <taxon>Xylariomycetidae</taxon>
        <taxon>Xylariales</taxon>
        <taxon>Xylariaceae</taxon>
        <taxon>Anthostomella</taxon>
    </lineage>
</organism>
<accession>A0AAI8YN24</accession>
<dbReference type="PANTHER" id="PTHR19918:SF5">
    <property type="entry name" value="MEIOSIS-SPECIFIC APC_C ACTIVATOR PROTEIN AMA1"/>
    <property type="match status" value="1"/>
</dbReference>
<dbReference type="PROSITE" id="PS50082">
    <property type="entry name" value="WD_REPEATS_2"/>
    <property type="match status" value="1"/>
</dbReference>
<dbReference type="GO" id="GO:0031145">
    <property type="term" value="P:anaphase-promoting complex-dependent catabolic process"/>
    <property type="evidence" value="ECO:0007669"/>
    <property type="project" value="TreeGrafter"/>
</dbReference>
<keyword evidence="7" id="KW-1185">Reference proteome</keyword>
<proteinExistence type="predicted"/>
<evidence type="ECO:0000313" key="6">
    <source>
        <dbReference type="EMBL" id="CAJ2510656.1"/>
    </source>
</evidence>
<dbReference type="InterPro" id="IPR058645">
    <property type="entry name" value="NTF2-like_dom_7"/>
</dbReference>
<name>A0AAI8YN24_9PEZI</name>
<evidence type="ECO:0000256" key="2">
    <source>
        <dbReference type="ARBA" id="ARBA00022737"/>
    </source>
</evidence>
<evidence type="ECO:0000256" key="1">
    <source>
        <dbReference type="ARBA" id="ARBA00022574"/>
    </source>
</evidence>
<protein>
    <submittedName>
        <fullName evidence="6">Uu.00g062810.m01.CDS01</fullName>
    </submittedName>
</protein>
<dbReference type="AlphaFoldDB" id="A0AAI8YN24"/>
<dbReference type="Proteomes" id="UP001295740">
    <property type="component" value="Unassembled WGS sequence"/>
</dbReference>
<dbReference type="Gene3D" id="2.130.10.10">
    <property type="entry name" value="YVTN repeat-like/Quinoprotein amine dehydrogenase"/>
    <property type="match status" value="2"/>
</dbReference>
<feature type="compositionally biased region" description="Basic and acidic residues" evidence="4">
    <location>
        <begin position="47"/>
        <end position="58"/>
    </location>
</feature>
<feature type="region of interest" description="Disordered" evidence="4">
    <location>
        <begin position="47"/>
        <end position="99"/>
    </location>
</feature>
<evidence type="ECO:0000256" key="3">
    <source>
        <dbReference type="PROSITE-ProRule" id="PRU00221"/>
    </source>
</evidence>
<keyword evidence="1 3" id="KW-0853">WD repeat</keyword>
<dbReference type="GO" id="GO:1990757">
    <property type="term" value="F:ubiquitin ligase activator activity"/>
    <property type="evidence" value="ECO:0007669"/>
    <property type="project" value="TreeGrafter"/>
</dbReference>
<gene>
    <name evidence="6" type="ORF">KHLLAP_LOCUS11124</name>
</gene>
<dbReference type="SMART" id="SM00320">
    <property type="entry name" value="WD40"/>
    <property type="match status" value="2"/>
</dbReference>
<dbReference type="GO" id="GO:0010997">
    <property type="term" value="F:anaphase-promoting complex binding"/>
    <property type="evidence" value="ECO:0007669"/>
    <property type="project" value="InterPro"/>
</dbReference>
<evidence type="ECO:0000259" key="5">
    <source>
        <dbReference type="Pfam" id="PF26534"/>
    </source>
</evidence>
<feature type="domain" description="NTF2-like" evidence="5">
    <location>
        <begin position="334"/>
        <end position="474"/>
    </location>
</feature>
<sequence length="484" mass="51924">MTLLARIKVHSQQICGLAWSPNGTQFATGGNDNLCCLFDVDKVIGTEEKGSPEAEPTTRSETAATEPRSPRTSASSDGAALSRSEDASEPGSTRSSVKYLPAGSAKHRWRHAAAVKAIAFCPWREGLIATGGGSNDKCIHFYHASSGAALATISVAAQVTSLIWSTTRREIAATFGYAQPDHPYRIADGEHRALYAIAYPGGPSDTYRTKERLRSRTAEEGCIVVASSDESVKFHEVWMAGRKATTLGSGVLAGSDILEMGEGIDKEGDPSPDIIEFYHHQPRPPPQPSDSSHQRADDAFEYQPSDGHGDASQLGFATVSPRLTGSGGYLGNHTCLTRQEGLNITAKYADLIGAFTVEKAEALLSDDFSDTSDSINTLSGKPLGSATFPTKDDFIREQSNFPAIPLDVKSVDAITCDTVVLRWTQTFGESAQPVAGMTVLVAFKGGDDDDDDDWKLKTVYTEFNSLIYLHDIGGNYTLPASMAR</sequence>
<evidence type="ECO:0000313" key="7">
    <source>
        <dbReference type="Proteomes" id="UP001295740"/>
    </source>
</evidence>
<feature type="repeat" description="WD" evidence="3">
    <location>
        <begin position="7"/>
        <end position="41"/>
    </location>
</feature>
<dbReference type="InterPro" id="IPR036322">
    <property type="entry name" value="WD40_repeat_dom_sf"/>
</dbReference>
<dbReference type="InterPro" id="IPR015943">
    <property type="entry name" value="WD40/YVTN_repeat-like_dom_sf"/>
</dbReference>
<dbReference type="InterPro" id="IPR001680">
    <property type="entry name" value="WD40_rpt"/>
</dbReference>
<dbReference type="Pfam" id="PF26534">
    <property type="entry name" value="NTF2_7"/>
    <property type="match status" value="1"/>
</dbReference>
<dbReference type="PANTHER" id="PTHR19918">
    <property type="entry name" value="CELL DIVISION CYCLE 20 CDC20 FIZZY -RELATED"/>
    <property type="match status" value="1"/>
</dbReference>
<dbReference type="InterPro" id="IPR033010">
    <property type="entry name" value="Cdc20/Fizzy"/>
</dbReference>
<dbReference type="SUPFAM" id="SSF50978">
    <property type="entry name" value="WD40 repeat-like"/>
    <property type="match status" value="1"/>
</dbReference>
<dbReference type="Pfam" id="PF00400">
    <property type="entry name" value="WD40"/>
    <property type="match status" value="1"/>
</dbReference>